<dbReference type="Pfam" id="PF00593">
    <property type="entry name" value="TonB_dep_Rec_b-barrel"/>
    <property type="match status" value="1"/>
</dbReference>
<comment type="caution">
    <text evidence="14">The sequence shown here is derived from an EMBL/GenBank/DDBJ whole genome shotgun (WGS) entry which is preliminary data.</text>
</comment>
<sequence length="797" mass="90032">MRFIIIFLLIGGLVHSQNCEQELHGRVVDFHDGSPLSGAVIIVGGVEKYAQTDVDGYFTIDNLCDETYNLQISHPECSTVSKTVTVPYVGTYIIQMEHHLETLDQVTVKGSAAIDYVSSQLESRLEKDALDDLSHTSLGDALKLLSGVSTLNSGNTVVKPVIQGLHSSRVLIMNNGVRMQDQDWGVEHAPNVDLNSAGSIALIKGASALQYGGDAVGGIVLVEPDRVIRKDSLFGSTILTGASNGRGGTLSSSLSKTTAVGWYGHVQGTLKRFGDFEAPNYVLSNTGQFEKAFSVRFGLNKFTYGFEGYYSFFDSETGILKASHLGNAEDLFFAIQNEEPSVIEDFTYSIENPKQEVTHHLAKAKGFMRISNFGKLEAQYDFQFNNRFEYDVRRGGRGDQAAVDLELTTHTFSTDLSYDAHTDIKGNVGVMMRYQNNFANPDTGVRRLIPDYDKYDLGVYALGNYTLNDNWKLEAGVRYDYNHLDAKKFYRTSLWENRGYDVEFANFFVEDFGTQVLTNPVFDFHNFSGTLGFTHTLSEQFEIFTNYSLATRGPNPSELFSEGLHHSAARIEIGDLRFQQEVAHKVAVSLHKKAGRFQFNFSPFLNKVNDFLLIEPTGVEQTIRGGYQVWEFRQKDAYLFGFDIDANYQISRHFDMFSKFALVKGYENKDENPLILMTPANLSTTLEYKNEELNHLKLALESNLVFRQNEYPDTNPEIYLPISQTNEIIDVSTPPEAYHLMHFRVDTRFDLSRKSTLAMGLSIYNLFNTEYRDYLNRLRYFADNLGRNIVLRVKINY</sequence>
<evidence type="ECO:0000256" key="2">
    <source>
        <dbReference type="ARBA" id="ARBA00022448"/>
    </source>
</evidence>
<reference evidence="14" key="1">
    <citation type="journal article" date="2014" name="Int. J. Syst. Evol. Microbiol.">
        <title>Complete genome sequence of Corynebacterium casei LMG S-19264T (=DSM 44701T), isolated from a smear-ripened cheese.</title>
        <authorList>
            <consortium name="US DOE Joint Genome Institute (JGI-PGF)"/>
            <person name="Walter F."/>
            <person name="Albersmeier A."/>
            <person name="Kalinowski J."/>
            <person name="Ruckert C."/>
        </authorList>
    </citation>
    <scope>NUCLEOTIDE SEQUENCE</scope>
    <source>
        <strain evidence="14">CGMCC 1.12924</strain>
    </source>
</reference>
<keyword evidence="6 11" id="KW-0798">TonB box</keyword>
<dbReference type="InterPro" id="IPR008969">
    <property type="entry name" value="CarboxyPept-like_regulatory"/>
</dbReference>
<keyword evidence="4 10" id="KW-0812">Transmembrane</keyword>
<dbReference type="Gene3D" id="2.40.170.20">
    <property type="entry name" value="TonB-dependent receptor, beta-barrel domain"/>
    <property type="match status" value="1"/>
</dbReference>
<dbReference type="PANTHER" id="PTHR30069">
    <property type="entry name" value="TONB-DEPENDENT OUTER MEMBRANE RECEPTOR"/>
    <property type="match status" value="1"/>
</dbReference>
<keyword evidence="3 10" id="KW-1134">Transmembrane beta strand</keyword>
<dbReference type="PANTHER" id="PTHR30069:SF29">
    <property type="entry name" value="HEMOGLOBIN AND HEMOGLOBIN-HAPTOGLOBIN-BINDING PROTEIN 1-RELATED"/>
    <property type="match status" value="1"/>
</dbReference>
<evidence type="ECO:0000256" key="6">
    <source>
        <dbReference type="ARBA" id="ARBA00023077"/>
    </source>
</evidence>
<dbReference type="RefSeq" id="WP_188441330.1">
    <property type="nucleotide sequence ID" value="NZ_BMGK01000006.1"/>
</dbReference>
<keyword evidence="9 10" id="KW-0998">Cell outer membrane</keyword>
<evidence type="ECO:0000256" key="3">
    <source>
        <dbReference type="ARBA" id="ARBA00022452"/>
    </source>
</evidence>
<feature type="domain" description="TonB-dependent receptor plug" evidence="13">
    <location>
        <begin position="124"/>
        <end position="219"/>
    </location>
</feature>
<name>A0A8J2V9X0_9FLAO</name>
<dbReference type="InterPro" id="IPR037066">
    <property type="entry name" value="Plug_dom_sf"/>
</dbReference>
<dbReference type="SUPFAM" id="SSF49464">
    <property type="entry name" value="Carboxypeptidase regulatory domain-like"/>
    <property type="match status" value="1"/>
</dbReference>
<evidence type="ECO:0000256" key="9">
    <source>
        <dbReference type="ARBA" id="ARBA00023237"/>
    </source>
</evidence>
<dbReference type="InterPro" id="IPR012910">
    <property type="entry name" value="Plug_dom"/>
</dbReference>
<dbReference type="GO" id="GO:0044718">
    <property type="term" value="P:siderophore transmembrane transport"/>
    <property type="evidence" value="ECO:0007669"/>
    <property type="project" value="TreeGrafter"/>
</dbReference>
<dbReference type="AlphaFoldDB" id="A0A8J2V9X0"/>
<evidence type="ECO:0000259" key="12">
    <source>
        <dbReference type="Pfam" id="PF00593"/>
    </source>
</evidence>
<evidence type="ECO:0000256" key="1">
    <source>
        <dbReference type="ARBA" id="ARBA00004571"/>
    </source>
</evidence>
<evidence type="ECO:0000313" key="14">
    <source>
        <dbReference type="EMBL" id="GGD92943.1"/>
    </source>
</evidence>
<dbReference type="InterPro" id="IPR000531">
    <property type="entry name" value="Beta-barrel_TonB"/>
</dbReference>
<proteinExistence type="inferred from homology"/>
<dbReference type="GO" id="GO:0009279">
    <property type="term" value="C:cell outer membrane"/>
    <property type="evidence" value="ECO:0007669"/>
    <property type="project" value="UniProtKB-SubCell"/>
</dbReference>
<keyword evidence="5" id="KW-0732">Signal</keyword>
<evidence type="ECO:0000259" key="13">
    <source>
        <dbReference type="Pfam" id="PF07715"/>
    </source>
</evidence>
<feature type="domain" description="TonB-dependent receptor-like beta-barrel" evidence="12">
    <location>
        <begin position="329"/>
        <end position="766"/>
    </location>
</feature>
<dbReference type="Gene3D" id="2.170.130.10">
    <property type="entry name" value="TonB-dependent receptor, plug domain"/>
    <property type="match status" value="1"/>
</dbReference>
<evidence type="ECO:0000256" key="7">
    <source>
        <dbReference type="ARBA" id="ARBA00023136"/>
    </source>
</evidence>
<dbReference type="PROSITE" id="PS52016">
    <property type="entry name" value="TONB_DEPENDENT_REC_3"/>
    <property type="match status" value="1"/>
</dbReference>
<dbReference type="Pfam" id="PF13715">
    <property type="entry name" value="CarbopepD_reg_2"/>
    <property type="match status" value="1"/>
</dbReference>
<evidence type="ECO:0000256" key="10">
    <source>
        <dbReference type="PROSITE-ProRule" id="PRU01360"/>
    </source>
</evidence>
<dbReference type="InterPro" id="IPR036942">
    <property type="entry name" value="Beta-barrel_TonB_sf"/>
</dbReference>
<dbReference type="GO" id="GO:0015344">
    <property type="term" value="F:siderophore uptake transmembrane transporter activity"/>
    <property type="evidence" value="ECO:0007669"/>
    <property type="project" value="TreeGrafter"/>
</dbReference>
<gene>
    <name evidence="14" type="ORF">GCM10011312_15920</name>
</gene>
<keyword evidence="8 14" id="KW-0675">Receptor</keyword>
<comment type="subcellular location">
    <subcellularLocation>
        <location evidence="1 10">Cell outer membrane</location>
        <topology evidence="1 10">Multi-pass membrane protein</topology>
    </subcellularLocation>
</comment>
<reference evidence="14" key="2">
    <citation type="submission" date="2020-09" db="EMBL/GenBank/DDBJ databases">
        <authorList>
            <person name="Sun Q."/>
            <person name="Zhou Y."/>
        </authorList>
    </citation>
    <scope>NUCLEOTIDE SEQUENCE</scope>
    <source>
        <strain evidence="14">CGMCC 1.12924</strain>
    </source>
</reference>
<keyword evidence="15" id="KW-1185">Reference proteome</keyword>
<comment type="similarity">
    <text evidence="10 11">Belongs to the TonB-dependent receptor family.</text>
</comment>
<evidence type="ECO:0000256" key="4">
    <source>
        <dbReference type="ARBA" id="ARBA00022692"/>
    </source>
</evidence>
<dbReference type="Proteomes" id="UP000652231">
    <property type="component" value="Unassembled WGS sequence"/>
</dbReference>
<keyword evidence="2 10" id="KW-0813">Transport</keyword>
<dbReference type="InterPro" id="IPR039426">
    <property type="entry name" value="TonB-dep_rcpt-like"/>
</dbReference>
<accession>A0A8J2V9X0</accession>
<dbReference type="EMBL" id="BMGK01000006">
    <property type="protein sequence ID" value="GGD92943.1"/>
    <property type="molecule type" value="Genomic_DNA"/>
</dbReference>
<dbReference type="Gene3D" id="2.60.40.1120">
    <property type="entry name" value="Carboxypeptidase-like, regulatory domain"/>
    <property type="match status" value="1"/>
</dbReference>
<evidence type="ECO:0000256" key="5">
    <source>
        <dbReference type="ARBA" id="ARBA00022729"/>
    </source>
</evidence>
<dbReference type="Pfam" id="PF07715">
    <property type="entry name" value="Plug"/>
    <property type="match status" value="1"/>
</dbReference>
<protein>
    <submittedName>
        <fullName evidence="14">TonB-dependent receptor</fullName>
    </submittedName>
</protein>
<evidence type="ECO:0000256" key="11">
    <source>
        <dbReference type="RuleBase" id="RU003357"/>
    </source>
</evidence>
<keyword evidence="7 10" id="KW-0472">Membrane</keyword>
<evidence type="ECO:0000256" key="8">
    <source>
        <dbReference type="ARBA" id="ARBA00023170"/>
    </source>
</evidence>
<organism evidence="14 15">
    <name type="scientific">Planktosalinus lacus</name>
    <dbReference type="NCBI Taxonomy" id="1526573"/>
    <lineage>
        <taxon>Bacteria</taxon>
        <taxon>Pseudomonadati</taxon>
        <taxon>Bacteroidota</taxon>
        <taxon>Flavobacteriia</taxon>
        <taxon>Flavobacteriales</taxon>
        <taxon>Flavobacteriaceae</taxon>
        <taxon>Planktosalinus</taxon>
    </lineage>
</organism>
<evidence type="ECO:0000313" key="15">
    <source>
        <dbReference type="Proteomes" id="UP000652231"/>
    </source>
</evidence>
<dbReference type="SUPFAM" id="SSF56935">
    <property type="entry name" value="Porins"/>
    <property type="match status" value="1"/>
</dbReference>